<feature type="transmembrane region" description="Helical" evidence="1">
    <location>
        <begin position="644"/>
        <end position="664"/>
    </location>
</feature>
<evidence type="ECO:0000256" key="1">
    <source>
        <dbReference type="SAM" id="Phobius"/>
    </source>
</evidence>
<feature type="transmembrane region" description="Helical" evidence="1">
    <location>
        <begin position="843"/>
        <end position="862"/>
    </location>
</feature>
<dbReference type="EMBL" id="WIVU01000002">
    <property type="protein sequence ID" value="MQU04433.1"/>
    <property type="molecule type" value="Genomic_DNA"/>
</dbReference>
<organism evidence="3 4">
    <name type="scientific">Pseudomonas helleri</name>
    <dbReference type="NCBI Taxonomy" id="1608996"/>
    <lineage>
        <taxon>Bacteria</taxon>
        <taxon>Pseudomonadati</taxon>
        <taxon>Pseudomonadota</taxon>
        <taxon>Gammaproteobacteria</taxon>
        <taxon>Pseudomonadales</taxon>
        <taxon>Pseudomonadaceae</taxon>
        <taxon>Pseudomonas</taxon>
    </lineage>
</organism>
<reference evidence="3 4" key="1">
    <citation type="submission" date="2019-10" db="EMBL/GenBank/DDBJ databases">
        <title>Evaluation of single-gene subtyping targets for Pseudomonas.</title>
        <authorList>
            <person name="Reichler S.J."/>
            <person name="Orsi R.H."/>
            <person name="Wiedmann M."/>
            <person name="Martin N.H."/>
            <person name="Murphy S.I."/>
        </authorList>
    </citation>
    <scope>NUCLEOTIDE SEQUENCE [LARGE SCALE GENOMIC DNA]</scope>
    <source>
        <strain evidence="3 4">FSL R10-1637</strain>
    </source>
</reference>
<keyword evidence="1" id="KW-1133">Transmembrane helix</keyword>
<gene>
    <name evidence="3" type="ORF">GHO27_01900</name>
</gene>
<dbReference type="AlphaFoldDB" id="A0A6L5HM96"/>
<evidence type="ECO:0000256" key="2">
    <source>
        <dbReference type="SAM" id="SignalP"/>
    </source>
</evidence>
<feature type="transmembrane region" description="Helical" evidence="1">
    <location>
        <begin position="784"/>
        <end position="805"/>
    </location>
</feature>
<dbReference type="Proteomes" id="UP000478064">
    <property type="component" value="Unassembled WGS sequence"/>
</dbReference>
<accession>A0A6L5HM96</accession>
<protein>
    <submittedName>
        <fullName evidence="3">Uncharacterized protein</fullName>
    </submittedName>
</protein>
<comment type="caution">
    <text evidence="3">The sequence shown here is derived from an EMBL/GenBank/DDBJ whole genome shotgun (WGS) entry which is preliminary data.</text>
</comment>
<evidence type="ECO:0000313" key="4">
    <source>
        <dbReference type="Proteomes" id="UP000478064"/>
    </source>
</evidence>
<proteinExistence type="predicted"/>
<feature type="signal peptide" evidence="2">
    <location>
        <begin position="1"/>
        <end position="21"/>
    </location>
</feature>
<name>A0A6L5HM96_9PSED</name>
<sequence length="933" mass="104314">MKRLIPFLLFLMVIFSGSAFAYTSVDNCGMTDDGKTIKPYNAEICPQNLTQKMRVAFFGQSTFTPVLNGKNSDAKYNDVLEDMTESQRAFVKKNSESYGKMKFLTYGICLTFVSIIILISLVTFAKAMTGGEHHKDENGNEPRYNIYVSFGIILAGMACFIPGFYGNHDTSNDTDDAFSVGDFALNVATYGDLIFQNEFISTYMNRLQTGFMDVAAESLSVLEGRTKMFNSHTYYSARATVAGLVNASLVITASSAYNNAIENLDDHSTGWKVRDVTADVWQPNDDYGVDFEHRFSEDPNQTMWSADPITFVANPESIGDSINYLKAVNYNKSYRKYDQIDNLYNQAEKLKTDIQTTSFYNNEAGFKEIANEAVTYFFRDAQANILQGLFPDYMAKSDEIALLRLNYVCSKDKSTQHYGQLFIDAHVKNEAVPGGNSNCVTADWKLMGQNKPEFYAQQVVEKTQALVEEYYNVRIKINTQFQKTLYSTDLVARMKEVVQKGPLFFFWALPGILNDAKFTATVQNQFAITSPVQTIQTKAMDTYVDDAWAKAHGYPGSTFKLSDNIRDASLNVPDVGTPTIKDSQAIIQKQFAEDYTASQQNSDFLKGLGIGLADPQDSFDRCRNSSIHPITCLQQYGQSISETMVVIAEMAVTLKMLGYAATYFGDKKKGKLESEQEKADKAAGISKSKLSKIEKKKRDKPVFLQKVGAIMSAFANFFLKAALIGYIFAVTIKFLMSTLMIGPFFILYVLNMLYTLILILTSSFALIAFLRYNDKNNLVNLVKTLWAAFLSCFVMGTVILIVYTINWELAGMLDKNFSPIIAHGFSSSIASGASGIINHISTLFVSFICYMAINVGVLRYSLKAIQSIGDFLGISVPYLQHGERFLTTMIQVTNVLSLGIFSVLDNLIGWGSTRVMNFGKKQIFKKKHFSKGR</sequence>
<keyword evidence="1" id="KW-0812">Transmembrane</keyword>
<dbReference type="RefSeq" id="WP_153372326.1">
    <property type="nucleotide sequence ID" value="NZ_WIVU01000002.1"/>
</dbReference>
<evidence type="ECO:0000313" key="3">
    <source>
        <dbReference type="EMBL" id="MQU04433.1"/>
    </source>
</evidence>
<keyword evidence="2" id="KW-0732">Signal</keyword>
<keyword evidence="1" id="KW-0472">Membrane</keyword>
<feature type="transmembrane region" description="Helical" evidence="1">
    <location>
        <begin position="702"/>
        <end position="719"/>
    </location>
</feature>
<feature type="transmembrane region" description="Helical" evidence="1">
    <location>
        <begin position="753"/>
        <end position="772"/>
    </location>
</feature>
<feature type="transmembrane region" description="Helical" evidence="1">
    <location>
        <begin position="146"/>
        <end position="165"/>
    </location>
</feature>
<feature type="transmembrane region" description="Helical" evidence="1">
    <location>
        <begin position="103"/>
        <end position="125"/>
    </location>
</feature>
<feature type="chain" id="PRO_5026973930" evidence="2">
    <location>
        <begin position="22"/>
        <end position="933"/>
    </location>
</feature>